<dbReference type="AlphaFoldDB" id="A0A8T2SGA5"/>
<feature type="compositionally biased region" description="Basic residues" evidence="1">
    <location>
        <begin position="102"/>
        <end position="111"/>
    </location>
</feature>
<feature type="region of interest" description="Disordered" evidence="1">
    <location>
        <begin position="102"/>
        <end position="160"/>
    </location>
</feature>
<evidence type="ECO:0000256" key="1">
    <source>
        <dbReference type="SAM" id="MobiDB-lite"/>
    </source>
</evidence>
<proteinExistence type="predicted"/>
<accession>A0A8T2SGA5</accession>
<feature type="compositionally biased region" description="Basic and acidic residues" evidence="1">
    <location>
        <begin position="136"/>
        <end position="147"/>
    </location>
</feature>
<comment type="caution">
    <text evidence="2">The sequence shown here is derived from an EMBL/GenBank/DDBJ whole genome shotgun (WGS) entry which is preliminary data.</text>
</comment>
<evidence type="ECO:0000313" key="2">
    <source>
        <dbReference type="EMBL" id="KAH7331522.1"/>
    </source>
</evidence>
<name>A0A8T2SGA5_CERRI</name>
<dbReference type="Proteomes" id="UP000825935">
    <property type="component" value="Chromosome 20"/>
</dbReference>
<gene>
    <name evidence="2" type="ORF">KP509_20G038100</name>
</gene>
<reference evidence="2" key="1">
    <citation type="submission" date="2021-08" db="EMBL/GenBank/DDBJ databases">
        <title>WGS assembly of Ceratopteris richardii.</title>
        <authorList>
            <person name="Marchant D.B."/>
            <person name="Chen G."/>
            <person name="Jenkins J."/>
            <person name="Shu S."/>
            <person name="Leebens-Mack J."/>
            <person name="Grimwood J."/>
            <person name="Schmutz J."/>
            <person name="Soltis P."/>
            <person name="Soltis D."/>
            <person name="Chen Z.-H."/>
        </authorList>
    </citation>
    <scope>NUCLEOTIDE SEQUENCE</scope>
    <source>
        <strain evidence="2">Whitten #5841</strain>
        <tissue evidence="2">Leaf</tissue>
    </source>
</reference>
<evidence type="ECO:0000313" key="3">
    <source>
        <dbReference type="Proteomes" id="UP000825935"/>
    </source>
</evidence>
<protein>
    <submittedName>
        <fullName evidence="2">Uncharacterized protein</fullName>
    </submittedName>
</protein>
<keyword evidence="3" id="KW-1185">Reference proteome</keyword>
<sequence>MPFFRSASSREAPAIISVAFSSSANLRSSSFDGAHSEQTGAVVSGVVDERLARRKPSFWPTKIWNFSREKKMEKQPMPATSEMIVRNNAPQRWKRIFQKLRHKGEHLRKPAARSESGQTESGQKRRTDILSVHNRNKADATNLDRQKQTHSVHPDPISLHQRPMETPLWVRRNARSPPPLDLNNLRVTGFRRMSRSHLKKKQK</sequence>
<dbReference type="OrthoDB" id="1962046at2759"/>
<organism evidence="2 3">
    <name type="scientific">Ceratopteris richardii</name>
    <name type="common">Triangle waterfern</name>
    <dbReference type="NCBI Taxonomy" id="49495"/>
    <lineage>
        <taxon>Eukaryota</taxon>
        <taxon>Viridiplantae</taxon>
        <taxon>Streptophyta</taxon>
        <taxon>Embryophyta</taxon>
        <taxon>Tracheophyta</taxon>
        <taxon>Polypodiopsida</taxon>
        <taxon>Polypodiidae</taxon>
        <taxon>Polypodiales</taxon>
        <taxon>Pteridineae</taxon>
        <taxon>Pteridaceae</taxon>
        <taxon>Parkerioideae</taxon>
        <taxon>Ceratopteris</taxon>
    </lineage>
</organism>
<dbReference type="EMBL" id="CM035425">
    <property type="protein sequence ID" value="KAH7331522.1"/>
    <property type="molecule type" value="Genomic_DNA"/>
</dbReference>